<dbReference type="Proteomes" id="UP000193411">
    <property type="component" value="Unassembled WGS sequence"/>
</dbReference>
<evidence type="ECO:0000313" key="1">
    <source>
        <dbReference type="EMBL" id="ORZ36624.1"/>
    </source>
</evidence>
<dbReference type="AlphaFoldDB" id="A0A1Y2HRQ3"/>
<protein>
    <submittedName>
        <fullName evidence="1">Uncharacterized protein</fullName>
    </submittedName>
</protein>
<dbReference type="OrthoDB" id="16851at2759"/>
<dbReference type="EMBL" id="MCFL01000016">
    <property type="protein sequence ID" value="ORZ36624.1"/>
    <property type="molecule type" value="Genomic_DNA"/>
</dbReference>
<organism evidence="1 2">
    <name type="scientific">Catenaria anguillulae PL171</name>
    <dbReference type="NCBI Taxonomy" id="765915"/>
    <lineage>
        <taxon>Eukaryota</taxon>
        <taxon>Fungi</taxon>
        <taxon>Fungi incertae sedis</taxon>
        <taxon>Blastocladiomycota</taxon>
        <taxon>Blastocladiomycetes</taxon>
        <taxon>Blastocladiales</taxon>
        <taxon>Catenariaceae</taxon>
        <taxon>Catenaria</taxon>
    </lineage>
</organism>
<evidence type="ECO:0000313" key="2">
    <source>
        <dbReference type="Proteomes" id="UP000193411"/>
    </source>
</evidence>
<keyword evidence="2" id="KW-1185">Reference proteome</keyword>
<proteinExistence type="predicted"/>
<accession>A0A1Y2HRQ3</accession>
<dbReference type="STRING" id="765915.A0A1Y2HRQ3"/>
<sequence>MNALADLFIRELHASLSHSLEFYIHDPALHPDPFCHRDPSMVTPAQWYVHKSGGTRKGLDVTCGYTGVHGGILIRGLDGVRGPSKCTDVIMAALGVSSAKDLDARKQEFALVPRDQVTLESGLVLAPIPRHLREPVHVSPRVGLAPTSAPRAPRGHRPAMPDLKTQLTYVFAPYRYQIDPSRAPHKHMAAMGQYEGRAAGMMSVRDWQLELQVSAAAGKAWEEELREGQADADVKTLVAGVAKNGNAKAWMRLRGWYGANRETWETETRVESDLSDVDV</sequence>
<comment type="caution">
    <text evidence="1">The sequence shown here is derived from an EMBL/GenBank/DDBJ whole genome shotgun (WGS) entry which is preliminary data.</text>
</comment>
<name>A0A1Y2HRQ3_9FUNG</name>
<reference evidence="1 2" key="1">
    <citation type="submission" date="2016-07" db="EMBL/GenBank/DDBJ databases">
        <title>Pervasive Adenine N6-methylation of Active Genes in Fungi.</title>
        <authorList>
            <consortium name="DOE Joint Genome Institute"/>
            <person name="Mondo S.J."/>
            <person name="Dannebaum R.O."/>
            <person name="Kuo R.C."/>
            <person name="Labutti K."/>
            <person name="Haridas S."/>
            <person name="Kuo A."/>
            <person name="Salamov A."/>
            <person name="Ahrendt S.R."/>
            <person name="Lipzen A."/>
            <person name="Sullivan W."/>
            <person name="Andreopoulos W.B."/>
            <person name="Clum A."/>
            <person name="Lindquist E."/>
            <person name="Daum C."/>
            <person name="Ramamoorthy G.K."/>
            <person name="Gryganskyi A."/>
            <person name="Culley D."/>
            <person name="Magnuson J.K."/>
            <person name="James T.Y."/>
            <person name="O'Malley M.A."/>
            <person name="Stajich J.E."/>
            <person name="Spatafora J.W."/>
            <person name="Visel A."/>
            <person name="Grigoriev I.V."/>
        </authorList>
    </citation>
    <scope>NUCLEOTIDE SEQUENCE [LARGE SCALE GENOMIC DNA]</scope>
    <source>
        <strain evidence="1 2">PL171</strain>
    </source>
</reference>
<gene>
    <name evidence="1" type="ORF">BCR44DRAFT_1432263</name>
</gene>